<sequence length="105" mass="12070">MPHENLYLNNLPSAEYYEKSYMHRDVVTHVIVTKTDFIITGSQDGFIKFWKKLEVGIEFVKVFRCHLCPLKCLVHNCNGSRAASMGEDGALKIFDVINFGKKFIL</sequence>
<dbReference type="InterPro" id="IPR001680">
    <property type="entry name" value="WD40_rpt"/>
</dbReference>
<dbReference type="InterPro" id="IPR036322">
    <property type="entry name" value="WD40_repeat_dom_sf"/>
</dbReference>
<dbReference type="SMART" id="SM00320">
    <property type="entry name" value="WD40"/>
    <property type="match status" value="2"/>
</dbReference>
<dbReference type="AlphaFoldDB" id="A0A6A0H293"/>
<reference evidence="1" key="2">
    <citation type="journal article" date="2018" name="Environ. Sci. Technol.">
        <title>The Toxicogenome of Hyalella azteca: A Model for Sediment Ecotoxicology and Evolutionary Toxicology.</title>
        <authorList>
            <person name="Poynton H.C."/>
            <person name="Hasenbein S."/>
            <person name="Benoit J.B."/>
            <person name="Sepulveda M.S."/>
            <person name="Poelchau M.F."/>
            <person name="Hughes D.S.T."/>
            <person name="Murali S.C."/>
            <person name="Chen S."/>
            <person name="Glastad K.M."/>
            <person name="Goodisman M.A.D."/>
            <person name="Werren J.H."/>
            <person name="Vineis J.H."/>
            <person name="Bowen J.L."/>
            <person name="Friedrich M."/>
            <person name="Jones J."/>
            <person name="Robertson H.M."/>
            <person name="Feyereisen R."/>
            <person name="Mechler-Hickson A."/>
            <person name="Mathers N."/>
            <person name="Lee C.E."/>
            <person name="Colbourne J.K."/>
            <person name="Biales A."/>
            <person name="Johnston J.S."/>
            <person name="Wellborn G.A."/>
            <person name="Rosendale A.J."/>
            <person name="Cridge A.G."/>
            <person name="Munoz-Torres M.C."/>
            <person name="Bain P.A."/>
            <person name="Manny A.R."/>
            <person name="Major K.M."/>
            <person name="Lambert F.N."/>
            <person name="Vulpe C.D."/>
            <person name="Tuck P."/>
            <person name="Blalock B.J."/>
            <person name="Lin Y.Y."/>
            <person name="Smith M.E."/>
            <person name="Ochoa-Acuna H."/>
            <person name="Chen M.M."/>
            <person name="Childers C.P."/>
            <person name="Qu J."/>
            <person name="Dugan S."/>
            <person name="Lee S.L."/>
            <person name="Chao H."/>
            <person name="Dinh H."/>
            <person name="Han Y."/>
            <person name="Doddapaneni H."/>
            <person name="Worley K.C."/>
            <person name="Muzny D.M."/>
            <person name="Gibbs R.A."/>
            <person name="Richards S."/>
        </authorList>
    </citation>
    <scope>NUCLEOTIDE SEQUENCE</scope>
    <source>
        <strain evidence="1">HAZT.00-mixed</strain>
        <tissue evidence="1">Whole organism</tissue>
    </source>
</reference>
<dbReference type="Proteomes" id="UP000711488">
    <property type="component" value="Unassembled WGS sequence"/>
</dbReference>
<proteinExistence type="predicted"/>
<dbReference type="OrthoDB" id="10264753at2759"/>
<protein>
    <submittedName>
        <fullName evidence="1">Uncharacterized protein</fullName>
    </submittedName>
</protein>
<gene>
    <name evidence="1" type="ORF">HAZT_HAZT003269</name>
</gene>
<comment type="caution">
    <text evidence="1">The sequence shown here is derived from an EMBL/GenBank/DDBJ whole genome shotgun (WGS) entry which is preliminary data.</text>
</comment>
<reference evidence="1" key="3">
    <citation type="submission" date="2019-06" db="EMBL/GenBank/DDBJ databases">
        <authorList>
            <person name="Poynton C."/>
            <person name="Hasenbein S."/>
            <person name="Benoit J.B."/>
            <person name="Sepulveda M.S."/>
            <person name="Poelchau M.F."/>
            <person name="Murali S.C."/>
            <person name="Chen S."/>
            <person name="Glastad K.M."/>
            <person name="Werren J.H."/>
            <person name="Vineis J.H."/>
            <person name="Bowen J.L."/>
            <person name="Friedrich M."/>
            <person name="Jones J."/>
            <person name="Robertson H.M."/>
            <person name="Feyereisen R."/>
            <person name="Mechler-Hickson A."/>
            <person name="Mathers N."/>
            <person name="Lee C.E."/>
            <person name="Colbourne J.K."/>
            <person name="Biales A."/>
            <person name="Johnston J.S."/>
            <person name="Wellborn G.A."/>
            <person name="Rosendale A.J."/>
            <person name="Cridge A.G."/>
            <person name="Munoz-Torres M.C."/>
            <person name="Bain P.A."/>
            <person name="Manny A.R."/>
            <person name="Major K.M."/>
            <person name="Lambert F.N."/>
            <person name="Vulpe C.D."/>
            <person name="Tuck P."/>
            <person name="Blalock B.J."/>
            <person name="Lin Y.-Y."/>
            <person name="Smith M.E."/>
            <person name="Ochoa-Acuna H."/>
            <person name="Chen M.-J.M."/>
            <person name="Childers C.P."/>
            <person name="Qu J."/>
            <person name="Dugan S."/>
            <person name="Lee S.L."/>
            <person name="Chao H."/>
            <person name="Dinh H."/>
            <person name="Han Y."/>
            <person name="Doddapaneni H."/>
            <person name="Worley K.C."/>
            <person name="Muzny D.M."/>
            <person name="Gibbs R.A."/>
            <person name="Richards S."/>
        </authorList>
    </citation>
    <scope>NUCLEOTIDE SEQUENCE</scope>
    <source>
        <strain evidence="1">HAZT.00-mixed</strain>
        <tissue evidence="1">Whole organism</tissue>
    </source>
</reference>
<dbReference type="Pfam" id="PF00400">
    <property type="entry name" value="WD40"/>
    <property type="match status" value="2"/>
</dbReference>
<organism evidence="1">
    <name type="scientific">Hyalella azteca</name>
    <name type="common">Amphipod</name>
    <dbReference type="NCBI Taxonomy" id="294128"/>
    <lineage>
        <taxon>Eukaryota</taxon>
        <taxon>Metazoa</taxon>
        <taxon>Ecdysozoa</taxon>
        <taxon>Arthropoda</taxon>
        <taxon>Crustacea</taxon>
        <taxon>Multicrustacea</taxon>
        <taxon>Malacostraca</taxon>
        <taxon>Eumalacostraca</taxon>
        <taxon>Peracarida</taxon>
        <taxon>Amphipoda</taxon>
        <taxon>Senticaudata</taxon>
        <taxon>Talitrida</taxon>
        <taxon>Talitroidea</taxon>
        <taxon>Hyalellidae</taxon>
        <taxon>Hyalella</taxon>
    </lineage>
</organism>
<evidence type="ECO:0000313" key="1">
    <source>
        <dbReference type="EMBL" id="KAA0195539.1"/>
    </source>
</evidence>
<dbReference type="Gene3D" id="2.130.10.10">
    <property type="entry name" value="YVTN repeat-like/Quinoprotein amine dehydrogenase"/>
    <property type="match status" value="1"/>
</dbReference>
<reference evidence="1" key="1">
    <citation type="submission" date="2014-08" db="EMBL/GenBank/DDBJ databases">
        <authorList>
            <person name="Murali S."/>
            <person name="Richards S."/>
            <person name="Bandaranaike D."/>
            <person name="Bellair M."/>
            <person name="Blankenburg K."/>
            <person name="Chao H."/>
            <person name="Dinh H."/>
            <person name="Doddapaneni H."/>
            <person name="Dugan-Rocha S."/>
            <person name="Elkadiri S."/>
            <person name="Gnanaolivu R."/>
            <person name="Hughes D."/>
            <person name="Lee S."/>
            <person name="Li M."/>
            <person name="Ming W."/>
            <person name="Munidasa M."/>
            <person name="Muniz J."/>
            <person name="Nguyen L."/>
            <person name="Osuji N."/>
            <person name="Pu L.-L."/>
            <person name="Puazo M."/>
            <person name="Skinner E."/>
            <person name="Qu C."/>
            <person name="Quiroz J."/>
            <person name="Raj R."/>
            <person name="Weissenberger G."/>
            <person name="Xin Y."/>
            <person name="Zou X."/>
            <person name="Han Y."/>
            <person name="Worley K."/>
            <person name="Muzny D."/>
            <person name="Gibbs R."/>
        </authorList>
    </citation>
    <scope>NUCLEOTIDE SEQUENCE</scope>
    <source>
        <strain evidence="1">HAZT.00-mixed</strain>
        <tissue evidence="1">Whole organism</tissue>
    </source>
</reference>
<accession>A0A6A0H293</accession>
<dbReference type="SUPFAM" id="SSF50978">
    <property type="entry name" value="WD40 repeat-like"/>
    <property type="match status" value="1"/>
</dbReference>
<dbReference type="EMBL" id="JQDR03009547">
    <property type="protein sequence ID" value="KAA0195539.1"/>
    <property type="molecule type" value="Genomic_DNA"/>
</dbReference>
<dbReference type="InterPro" id="IPR015943">
    <property type="entry name" value="WD40/YVTN_repeat-like_dom_sf"/>
</dbReference>
<name>A0A6A0H293_HYAAZ</name>